<dbReference type="PATRIC" id="fig|1469144.10.peg.351"/>
<reference evidence="3" key="1">
    <citation type="submission" date="2015-04" db="EMBL/GenBank/DDBJ databases">
        <title>Physiological reanalysis, assessment of diazotrophy, and genome sequences of multiple isolates of Streptomyces thermoautotrophicus.</title>
        <authorList>
            <person name="MacKellar D.C."/>
            <person name="Lieber L."/>
            <person name="Norman J."/>
            <person name="Bolger A."/>
            <person name="Tobin C."/>
            <person name="Murray J.W."/>
            <person name="Chang R."/>
            <person name="Ford T."/>
            <person name="Nguyen P.Q."/>
            <person name="Woodward J."/>
            <person name="Permingeat H."/>
            <person name="Joshi N.S."/>
            <person name="Silver P.A."/>
            <person name="Usadel B."/>
            <person name="Rutherford A.W."/>
            <person name="Friesen M."/>
            <person name="Prell J."/>
        </authorList>
    </citation>
    <scope>NUCLEOTIDE SEQUENCE [LARGE SCALE GENOMIC DNA]</scope>
    <source>
        <strain evidence="3">H1</strain>
    </source>
</reference>
<gene>
    <name evidence="2" type="ORF">LI90_273</name>
</gene>
<dbReference type="Proteomes" id="UP000070188">
    <property type="component" value="Unassembled WGS sequence"/>
</dbReference>
<feature type="region of interest" description="Disordered" evidence="1">
    <location>
        <begin position="386"/>
        <end position="417"/>
    </location>
</feature>
<comment type="caution">
    <text evidence="2">The sequence shown here is derived from an EMBL/GenBank/DDBJ whole genome shotgun (WGS) entry which is preliminary data.</text>
</comment>
<evidence type="ECO:0000256" key="1">
    <source>
        <dbReference type="SAM" id="MobiDB-lite"/>
    </source>
</evidence>
<organism evidence="2 3">
    <name type="scientific">Carbonactinospora thermoautotrophica</name>
    <dbReference type="NCBI Taxonomy" id="1469144"/>
    <lineage>
        <taxon>Bacteria</taxon>
        <taxon>Bacillati</taxon>
        <taxon>Actinomycetota</taxon>
        <taxon>Actinomycetes</taxon>
        <taxon>Kitasatosporales</taxon>
        <taxon>Carbonactinosporaceae</taxon>
        <taxon>Carbonactinospora</taxon>
    </lineage>
</organism>
<dbReference type="EMBL" id="LAXD01000001">
    <property type="protein sequence ID" value="KWW98646.1"/>
    <property type="molecule type" value="Genomic_DNA"/>
</dbReference>
<dbReference type="STRING" id="1469144.LI90_273"/>
<accession>A0A132MLE2</accession>
<dbReference type="RefSeq" id="WP_197651689.1">
    <property type="nucleotide sequence ID" value="NZ_LAXD01000001.1"/>
</dbReference>
<name>A0A132MLE2_9ACTN</name>
<evidence type="ECO:0000313" key="3">
    <source>
        <dbReference type="Proteomes" id="UP000070188"/>
    </source>
</evidence>
<proteinExistence type="predicted"/>
<protein>
    <submittedName>
        <fullName evidence="2">Uncharacterized protein</fullName>
    </submittedName>
</protein>
<keyword evidence="3" id="KW-1185">Reference proteome</keyword>
<evidence type="ECO:0000313" key="2">
    <source>
        <dbReference type="EMBL" id="KWW98646.1"/>
    </source>
</evidence>
<sequence length="417" mass="47080">MTRLFRLAAPRRYTANWVTALDVARRPFLLKYTRDAAEAWEEARGHTAIRDHYRVPARYASVPLPRGRLTLLERVGASGRDEGLLLDLLNAADDTDPEIAQPAQRTLAEYLRQMTGVYRRVMLATARQTPPAQLVRKLYWDRAAPGGRLDQYYAGRDFLVADGLVDVPVSRFHEYQLTINGEAYRLDWDAFRHELRALFARDEPVWSAITQGDPTDVNLAVPLAWLDLDTGGRNALAGEFANFLWYMAFLGGYLVPRHNPAAFIDHPCTFARIPDNAPELRVLDVDHRRRSMIADLALRPAHARRYAIATYWREVVEPVSAELGFTDRIDQMIRPYLAMRIIAVHNLADLEPRDRLVLLLGLVLCMSGRFSAARFFHLEDAWAPSADRCTEPPPSSPGPREASAPPSLYGSPGTARV</sequence>
<dbReference type="AlphaFoldDB" id="A0A132MLE2"/>